<dbReference type="AlphaFoldDB" id="A0A6P8HG94"/>
<gene>
    <name evidence="9" type="primary">LOC116291783</name>
</gene>
<evidence type="ECO:0000256" key="3">
    <source>
        <dbReference type="ARBA" id="ARBA00009205"/>
    </source>
</evidence>
<evidence type="ECO:0000256" key="6">
    <source>
        <dbReference type="ARBA" id="ARBA00023212"/>
    </source>
</evidence>
<keyword evidence="5" id="KW-0963">Cytoplasm</keyword>
<dbReference type="InterPro" id="IPR029416">
    <property type="entry name" value="CFAP300"/>
</dbReference>
<dbReference type="OrthoDB" id="10259249at2759"/>
<dbReference type="GeneID" id="116291783"/>
<accession>A0A6P8HG94</accession>
<keyword evidence="7" id="KW-0966">Cell projection</keyword>
<protein>
    <recommendedName>
        <fullName evidence="4">Cilia- and flagella-associated protein 300</fullName>
    </recommendedName>
</protein>
<evidence type="ECO:0000256" key="4">
    <source>
        <dbReference type="ARBA" id="ARBA00022174"/>
    </source>
</evidence>
<sequence>MAAEEKQNKFGFQHVPTKKFLAFESSDVRDSLMKWGMINRTVVQMYTYDKYFQLYQKDKFIQDFFEDPNVTSSLQIFSSSNTPGPLGLKAVKAHAEHIPCTITSMDFFDRLYEKGVVRENGNIKKCIDEDYEDFLISDELRKTLLLEESDFYPMFSEEDRKELLFLIFKHLCLGGQICQYEDYVTPYLSTAKDVYKELVSVNKDPESKKLQVGSIVLKISAMDEKENLLYPSSEPHEQSFSYMCVDLAKRHVYIWHHSWKA</sequence>
<keyword evidence="8" id="KW-1185">Reference proteome</keyword>
<reference evidence="9" key="1">
    <citation type="submission" date="2025-08" db="UniProtKB">
        <authorList>
            <consortium name="RefSeq"/>
        </authorList>
    </citation>
    <scope>IDENTIFICATION</scope>
    <source>
        <tissue evidence="9">Tentacle</tissue>
    </source>
</reference>
<evidence type="ECO:0000256" key="7">
    <source>
        <dbReference type="ARBA" id="ARBA00023273"/>
    </source>
</evidence>
<comment type="similarity">
    <text evidence="3">Belongs to the CFAP300 family.</text>
</comment>
<dbReference type="RefSeq" id="XP_031554851.1">
    <property type="nucleotide sequence ID" value="XM_031698991.1"/>
</dbReference>
<dbReference type="KEGG" id="aten:116291783"/>
<dbReference type="InParanoid" id="A0A6P8HG94"/>
<evidence type="ECO:0000256" key="2">
    <source>
        <dbReference type="ARBA" id="ARBA00004430"/>
    </source>
</evidence>
<comment type="subcellular location">
    <subcellularLocation>
        <location evidence="2">Cytoplasm</location>
        <location evidence="2">Cytoskeleton</location>
        <location evidence="2">Cilium axoneme</location>
    </subcellularLocation>
</comment>
<comment type="function">
    <text evidence="1">Cilium- and flagellum-specific protein that plays a role in axonemal structure organization and motility. May play a role in outer and inner dynein arm assembly.</text>
</comment>
<dbReference type="GO" id="GO:0005930">
    <property type="term" value="C:axoneme"/>
    <property type="evidence" value="ECO:0007669"/>
    <property type="project" value="UniProtKB-SubCell"/>
</dbReference>
<dbReference type="Pfam" id="PF14926">
    <property type="entry name" value="CFAP300"/>
    <property type="match status" value="1"/>
</dbReference>
<evidence type="ECO:0000256" key="5">
    <source>
        <dbReference type="ARBA" id="ARBA00022490"/>
    </source>
</evidence>
<name>A0A6P8HG94_ACTTE</name>
<organism evidence="8 9">
    <name type="scientific">Actinia tenebrosa</name>
    <name type="common">Australian red waratah sea anemone</name>
    <dbReference type="NCBI Taxonomy" id="6105"/>
    <lineage>
        <taxon>Eukaryota</taxon>
        <taxon>Metazoa</taxon>
        <taxon>Cnidaria</taxon>
        <taxon>Anthozoa</taxon>
        <taxon>Hexacorallia</taxon>
        <taxon>Actiniaria</taxon>
        <taxon>Actiniidae</taxon>
        <taxon>Actinia</taxon>
    </lineage>
</organism>
<proteinExistence type="inferred from homology"/>
<evidence type="ECO:0000313" key="9">
    <source>
        <dbReference type="RefSeq" id="XP_031554851.1"/>
    </source>
</evidence>
<evidence type="ECO:0000313" key="8">
    <source>
        <dbReference type="Proteomes" id="UP000515163"/>
    </source>
</evidence>
<keyword evidence="6" id="KW-0206">Cytoskeleton</keyword>
<dbReference type="PANTHER" id="PTHR31078">
    <property type="entry name" value="CILIA- AND FLAGELLA-ASSOCIATED PROTEIN 300"/>
    <property type="match status" value="1"/>
</dbReference>
<evidence type="ECO:0000256" key="1">
    <source>
        <dbReference type="ARBA" id="ARBA00002404"/>
    </source>
</evidence>
<dbReference type="Proteomes" id="UP000515163">
    <property type="component" value="Unplaced"/>
</dbReference>
<dbReference type="FunCoup" id="A0A6P8HG94">
    <property type="interactions" value="54"/>
</dbReference>
<dbReference type="PANTHER" id="PTHR31078:SF1">
    <property type="entry name" value="CILIA- AND FLAGELLA-ASSOCIATED PROTEIN 300"/>
    <property type="match status" value="1"/>
</dbReference>